<dbReference type="OrthoDB" id="6132182at2759"/>
<dbReference type="InterPro" id="IPR050316">
    <property type="entry name" value="Tyrosinase/Hemocyanin"/>
</dbReference>
<dbReference type="Pfam" id="PF00264">
    <property type="entry name" value="Tyrosinase"/>
    <property type="match status" value="1"/>
</dbReference>
<dbReference type="GO" id="GO:0046872">
    <property type="term" value="F:metal ion binding"/>
    <property type="evidence" value="ECO:0007669"/>
    <property type="project" value="UniProtKB-KW"/>
</dbReference>
<dbReference type="InParanoid" id="A0A3N4L8G1"/>
<dbReference type="InterPro" id="IPR008922">
    <property type="entry name" value="Di-copper_centre_dom_sf"/>
</dbReference>
<evidence type="ECO:0000259" key="3">
    <source>
        <dbReference type="PROSITE" id="PS00497"/>
    </source>
</evidence>
<evidence type="ECO:0000313" key="4">
    <source>
        <dbReference type="EMBL" id="RPB19187.1"/>
    </source>
</evidence>
<dbReference type="AlphaFoldDB" id="A0A3N4L8G1"/>
<accession>A0A3N4L8G1</accession>
<protein>
    <submittedName>
        <fullName evidence="4">Di-copper centre-containing protein</fullName>
    </submittedName>
</protein>
<proteinExistence type="predicted"/>
<sequence>MDDCGSHANSCLVWHRRQLTNREKSAYIQAVKCLQQKPTIYGVGTAIPGAVSRFDDFHGVHISQTMSIHFVGHFLPWHRYFVATYEKALREECHYTGAQPYWDWSIDADKGTDYNDSPIFDATTGFGGDGSYVDAPGFFVVPGHTGGGCVMNGPFVNMQVHVGPLGSLTRNDRCLTRDFAAEIIYNFANTEKVNGVLSKTTFTDFTRAVDGEPNWTAMGIHGPGHFGVGGEAGDMFSSPGEPLFYLHHANVDRIWWKWQSGDIQQRLLDIGGPVKMMDYSGPNVTLSQPITLGLLAPDITAKETMSILGGPGNLCYIY</sequence>
<keyword evidence="1" id="KW-0479">Metal-binding</keyword>
<evidence type="ECO:0000256" key="1">
    <source>
        <dbReference type="ARBA" id="ARBA00022723"/>
    </source>
</evidence>
<organism evidence="4 5">
    <name type="scientific">Terfezia boudieri ATCC MYA-4762</name>
    <dbReference type="NCBI Taxonomy" id="1051890"/>
    <lineage>
        <taxon>Eukaryota</taxon>
        <taxon>Fungi</taxon>
        <taxon>Dikarya</taxon>
        <taxon>Ascomycota</taxon>
        <taxon>Pezizomycotina</taxon>
        <taxon>Pezizomycetes</taxon>
        <taxon>Pezizales</taxon>
        <taxon>Pezizaceae</taxon>
        <taxon>Terfezia</taxon>
    </lineage>
</organism>
<dbReference type="InterPro" id="IPR002227">
    <property type="entry name" value="Tyrosinase_Cu-bd"/>
</dbReference>
<gene>
    <name evidence="4" type="ORF">L211DRAFT_794881</name>
</gene>
<dbReference type="PANTHER" id="PTHR11474">
    <property type="entry name" value="TYROSINASE FAMILY MEMBER"/>
    <property type="match status" value="1"/>
</dbReference>
<dbReference type="PROSITE" id="PS00497">
    <property type="entry name" value="TYROSINASE_1"/>
    <property type="match status" value="1"/>
</dbReference>
<dbReference type="PRINTS" id="PR00092">
    <property type="entry name" value="TYROSINASE"/>
</dbReference>
<dbReference type="SUPFAM" id="SSF48056">
    <property type="entry name" value="Di-copper centre-containing domain"/>
    <property type="match status" value="1"/>
</dbReference>
<dbReference type="Proteomes" id="UP000267821">
    <property type="component" value="Unassembled WGS sequence"/>
</dbReference>
<keyword evidence="2" id="KW-0186">Copper</keyword>
<dbReference type="Gene3D" id="1.10.1280.10">
    <property type="entry name" value="Di-copper center containing domain from catechol oxidase"/>
    <property type="match status" value="1"/>
</dbReference>
<dbReference type="PANTHER" id="PTHR11474:SF126">
    <property type="entry name" value="TYROSINASE-LIKE PROTEIN TYR-1-RELATED"/>
    <property type="match status" value="1"/>
</dbReference>
<keyword evidence="5" id="KW-1185">Reference proteome</keyword>
<name>A0A3N4L8G1_9PEZI</name>
<dbReference type="EMBL" id="ML121596">
    <property type="protein sequence ID" value="RPB19187.1"/>
    <property type="molecule type" value="Genomic_DNA"/>
</dbReference>
<evidence type="ECO:0000256" key="2">
    <source>
        <dbReference type="ARBA" id="ARBA00023008"/>
    </source>
</evidence>
<evidence type="ECO:0000313" key="5">
    <source>
        <dbReference type="Proteomes" id="UP000267821"/>
    </source>
</evidence>
<reference evidence="4 5" key="1">
    <citation type="journal article" date="2018" name="Nat. Ecol. Evol.">
        <title>Pezizomycetes genomes reveal the molecular basis of ectomycorrhizal truffle lifestyle.</title>
        <authorList>
            <person name="Murat C."/>
            <person name="Payen T."/>
            <person name="Noel B."/>
            <person name="Kuo A."/>
            <person name="Morin E."/>
            <person name="Chen J."/>
            <person name="Kohler A."/>
            <person name="Krizsan K."/>
            <person name="Balestrini R."/>
            <person name="Da Silva C."/>
            <person name="Montanini B."/>
            <person name="Hainaut M."/>
            <person name="Levati E."/>
            <person name="Barry K.W."/>
            <person name="Belfiori B."/>
            <person name="Cichocki N."/>
            <person name="Clum A."/>
            <person name="Dockter R.B."/>
            <person name="Fauchery L."/>
            <person name="Guy J."/>
            <person name="Iotti M."/>
            <person name="Le Tacon F."/>
            <person name="Lindquist E.A."/>
            <person name="Lipzen A."/>
            <person name="Malagnac F."/>
            <person name="Mello A."/>
            <person name="Molinier V."/>
            <person name="Miyauchi S."/>
            <person name="Poulain J."/>
            <person name="Riccioni C."/>
            <person name="Rubini A."/>
            <person name="Sitrit Y."/>
            <person name="Splivallo R."/>
            <person name="Traeger S."/>
            <person name="Wang M."/>
            <person name="Zifcakova L."/>
            <person name="Wipf D."/>
            <person name="Zambonelli A."/>
            <person name="Paolocci F."/>
            <person name="Nowrousian M."/>
            <person name="Ottonello S."/>
            <person name="Baldrian P."/>
            <person name="Spatafora J.W."/>
            <person name="Henrissat B."/>
            <person name="Nagy L.G."/>
            <person name="Aury J.M."/>
            <person name="Wincker P."/>
            <person name="Grigoriev I.V."/>
            <person name="Bonfante P."/>
            <person name="Martin F.M."/>
        </authorList>
    </citation>
    <scope>NUCLEOTIDE SEQUENCE [LARGE SCALE GENOMIC DNA]</scope>
    <source>
        <strain evidence="4 5">ATCC MYA-4762</strain>
    </source>
</reference>
<feature type="domain" description="Tyrosinase copper-binding" evidence="3">
    <location>
        <begin position="69"/>
        <end position="86"/>
    </location>
</feature>
<dbReference type="STRING" id="1051890.A0A3N4L8G1"/>
<dbReference type="GO" id="GO:0016491">
    <property type="term" value="F:oxidoreductase activity"/>
    <property type="evidence" value="ECO:0007669"/>
    <property type="project" value="InterPro"/>
</dbReference>